<name>A0AAV4MDG6_CAEEX</name>
<dbReference type="AlphaFoldDB" id="A0AAV4MDG6"/>
<dbReference type="EMBL" id="BPLR01019644">
    <property type="protein sequence ID" value="GIX70054.1"/>
    <property type="molecule type" value="Genomic_DNA"/>
</dbReference>
<organism evidence="1 2">
    <name type="scientific">Caerostris extrusa</name>
    <name type="common">Bark spider</name>
    <name type="synonym">Caerostris bankana</name>
    <dbReference type="NCBI Taxonomy" id="172846"/>
    <lineage>
        <taxon>Eukaryota</taxon>
        <taxon>Metazoa</taxon>
        <taxon>Ecdysozoa</taxon>
        <taxon>Arthropoda</taxon>
        <taxon>Chelicerata</taxon>
        <taxon>Arachnida</taxon>
        <taxon>Araneae</taxon>
        <taxon>Araneomorphae</taxon>
        <taxon>Entelegynae</taxon>
        <taxon>Araneoidea</taxon>
        <taxon>Araneidae</taxon>
        <taxon>Caerostris</taxon>
    </lineage>
</organism>
<reference evidence="1 2" key="1">
    <citation type="submission" date="2021-06" db="EMBL/GenBank/DDBJ databases">
        <title>Caerostris extrusa draft genome.</title>
        <authorList>
            <person name="Kono N."/>
            <person name="Arakawa K."/>
        </authorList>
    </citation>
    <scope>NUCLEOTIDE SEQUENCE [LARGE SCALE GENOMIC DNA]</scope>
</reference>
<evidence type="ECO:0000313" key="1">
    <source>
        <dbReference type="EMBL" id="GIX70054.1"/>
    </source>
</evidence>
<proteinExistence type="predicted"/>
<protein>
    <submittedName>
        <fullName evidence="1">Uncharacterized protein</fullName>
    </submittedName>
</protein>
<sequence length="114" mass="12853">MERPQMKGNTGDPFEKIILSKMGHKSHPAYTTEHDGVLIESMRQSKHLVAILYTLFEKNTMTSANDCGTRRGKCFFLPENCIHLELPSDHRNIIHLNLCAKALSLTTKGVPIHP</sequence>
<accession>A0AAV4MDG6</accession>
<evidence type="ECO:0000313" key="2">
    <source>
        <dbReference type="Proteomes" id="UP001054945"/>
    </source>
</evidence>
<dbReference type="Proteomes" id="UP001054945">
    <property type="component" value="Unassembled WGS sequence"/>
</dbReference>
<keyword evidence="2" id="KW-1185">Reference proteome</keyword>
<gene>
    <name evidence="1" type="ORF">CEXT_410921</name>
</gene>
<comment type="caution">
    <text evidence="1">The sequence shown here is derived from an EMBL/GenBank/DDBJ whole genome shotgun (WGS) entry which is preliminary data.</text>
</comment>